<sequence>MRLTVHTDYALRTLIFLGTQPQTRVSIRDIAQAYGISENHLVKVVHRLGQGGFIHTMRGRGGGILLARDAKDICIGEVVRYTEDDMALVDCDGKNANGRPCALRPACVLRGALREALGAFLAVLDRYTLADLLTGQEAQLFGLLPSGELK</sequence>
<name>A0A511B096_9PROT</name>
<dbReference type="NCBIfam" id="TIGR00738">
    <property type="entry name" value="rrf2_super"/>
    <property type="match status" value="1"/>
</dbReference>
<reference evidence="2 3" key="1">
    <citation type="submission" date="2019-07" db="EMBL/GenBank/DDBJ databases">
        <title>Whole genome shotgun sequence of Gluconobacter wancherniae NBRC 103581.</title>
        <authorList>
            <person name="Hosoyama A."/>
            <person name="Uohara A."/>
            <person name="Ohji S."/>
            <person name="Ichikawa N."/>
        </authorList>
    </citation>
    <scope>NUCLEOTIDE SEQUENCE [LARGE SCALE GENOMIC DNA]</scope>
    <source>
        <strain evidence="2 3">NBRC 103581</strain>
    </source>
</reference>
<comment type="caution">
    <text evidence="2">The sequence shown here is derived from an EMBL/GenBank/DDBJ whole genome shotgun (WGS) entry which is preliminary data.</text>
</comment>
<dbReference type="InterPro" id="IPR036390">
    <property type="entry name" value="WH_DNA-bd_sf"/>
</dbReference>
<accession>A0A511B096</accession>
<proteinExistence type="predicted"/>
<dbReference type="SUPFAM" id="SSF46785">
    <property type="entry name" value="Winged helix' DNA-binding domain"/>
    <property type="match status" value="1"/>
</dbReference>
<dbReference type="PANTHER" id="PTHR33221:SF4">
    <property type="entry name" value="HTH-TYPE TRANSCRIPTIONAL REPRESSOR NSRR"/>
    <property type="match status" value="1"/>
</dbReference>
<evidence type="ECO:0000256" key="1">
    <source>
        <dbReference type="ARBA" id="ARBA00023125"/>
    </source>
</evidence>
<dbReference type="GO" id="GO:0003700">
    <property type="term" value="F:DNA-binding transcription factor activity"/>
    <property type="evidence" value="ECO:0007669"/>
    <property type="project" value="TreeGrafter"/>
</dbReference>
<dbReference type="GO" id="GO:0003677">
    <property type="term" value="F:DNA binding"/>
    <property type="evidence" value="ECO:0007669"/>
    <property type="project" value="UniProtKB-KW"/>
</dbReference>
<dbReference type="InterPro" id="IPR036388">
    <property type="entry name" value="WH-like_DNA-bd_sf"/>
</dbReference>
<dbReference type="PROSITE" id="PS51197">
    <property type="entry name" value="HTH_RRF2_2"/>
    <property type="match status" value="1"/>
</dbReference>
<dbReference type="GO" id="GO:0005829">
    <property type="term" value="C:cytosol"/>
    <property type="evidence" value="ECO:0007669"/>
    <property type="project" value="TreeGrafter"/>
</dbReference>
<evidence type="ECO:0000313" key="2">
    <source>
        <dbReference type="EMBL" id="GEK93874.1"/>
    </source>
</evidence>
<dbReference type="OrthoDB" id="9795923at2"/>
<dbReference type="InterPro" id="IPR000944">
    <property type="entry name" value="Tscrpt_reg_Rrf2"/>
</dbReference>
<dbReference type="EMBL" id="BJUZ01000002">
    <property type="protein sequence ID" value="GEK93874.1"/>
    <property type="molecule type" value="Genomic_DNA"/>
</dbReference>
<dbReference type="PANTHER" id="PTHR33221">
    <property type="entry name" value="WINGED HELIX-TURN-HELIX TRANSCRIPTIONAL REGULATOR, RRF2 FAMILY"/>
    <property type="match status" value="1"/>
</dbReference>
<dbReference type="Proteomes" id="UP000321230">
    <property type="component" value="Unassembled WGS sequence"/>
</dbReference>
<dbReference type="Pfam" id="PF02082">
    <property type="entry name" value="Rrf2"/>
    <property type="match status" value="1"/>
</dbReference>
<dbReference type="Gene3D" id="1.10.10.10">
    <property type="entry name" value="Winged helix-like DNA-binding domain superfamily/Winged helix DNA-binding domain"/>
    <property type="match status" value="1"/>
</dbReference>
<evidence type="ECO:0000313" key="3">
    <source>
        <dbReference type="Proteomes" id="UP000321230"/>
    </source>
</evidence>
<keyword evidence="1" id="KW-0238">DNA-binding</keyword>
<dbReference type="RefSeq" id="WP_146796172.1">
    <property type="nucleotide sequence ID" value="NZ_BARC01000003.1"/>
</dbReference>
<dbReference type="AlphaFoldDB" id="A0A511B096"/>
<protein>
    <submittedName>
        <fullName evidence="2">HTH-type transcriptional regulator NsrR</fullName>
    </submittedName>
</protein>
<keyword evidence="3" id="KW-1185">Reference proteome</keyword>
<gene>
    <name evidence="2" type="primary">nsrR</name>
    <name evidence="2" type="ORF">GWA01_16440</name>
</gene>
<organism evidence="2 3">
    <name type="scientific">Gluconobacter wancherniae NBRC 103581</name>
    <dbReference type="NCBI Taxonomy" id="656744"/>
    <lineage>
        <taxon>Bacteria</taxon>
        <taxon>Pseudomonadati</taxon>
        <taxon>Pseudomonadota</taxon>
        <taxon>Alphaproteobacteria</taxon>
        <taxon>Acetobacterales</taxon>
        <taxon>Acetobacteraceae</taxon>
        <taxon>Gluconobacter</taxon>
    </lineage>
</organism>